<accession>A0A9P6MMP9</accession>
<gene>
    <name evidence="1" type="ORF">BGZ80_004382</name>
</gene>
<evidence type="ECO:0000313" key="1">
    <source>
        <dbReference type="EMBL" id="KAG0007667.1"/>
    </source>
</evidence>
<dbReference type="AlphaFoldDB" id="A0A9P6MMP9"/>
<keyword evidence="2" id="KW-1185">Reference proteome</keyword>
<protein>
    <submittedName>
        <fullName evidence="1">Uncharacterized protein</fullName>
    </submittedName>
</protein>
<proteinExistence type="predicted"/>
<comment type="caution">
    <text evidence="1">The sequence shown here is derived from an EMBL/GenBank/DDBJ whole genome shotgun (WGS) entry which is preliminary data.</text>
</comment>
<dbReference type="Proteomes" id="UP000703661">
    <property type="component" value="Unassembled WGS sequence"/>
</dbReference>
<organism evidence="1 2">
    <name type="scientific">Entomortierella chlamydospora</name>
    <dbReference type="NCBI Taxonomy" id="101097"/>
    <lineage>
        <taxon>Eukaryota</taxon>
        <taxon>Fungi</taxon>
        <taxon>Fungi incertae sedis</taxon>
        <taxon>Mucoromycota</taxon>
        <taxon>Mortierellomycotina</taxon>
        <taxon>Mortierellomycetes</taxon>
        <taxon>Mortierellales</taxon>
        <taxon>Mortierellaceae</taxon>
        <taxon>Entomortierella</taxon>
    </lineage>
</organism>
<dbReference type="EMBL" id="JAAAID010002238">
    <property type="protein sequence ID" value="KAG0007667.1"/>
    <property type="molecule type" value="Genomic_DNA"/>
</dbReference>
<reference evidence="1" key="1">
    <citation type="journal article" date="2020" name="Fungal Divers.">
        <title>Resolving the Mortierellaceae phylogeny through synthesis of multi-gene phylogenetics and phylogenomics.</title>
        <authorList>
            <person name="Vandepol N."/>
            <person name="Liber J."/>
            <person name="Desiro A."/>
            <person name="Na H."/>
            <person name="Kennedy M."/>
            <person name="Barry K."/>
            <person name="Grigoriev I.V."/>
            <person name="Miller A.N."/>
            <person name="O'Donnell K."/>
            <person name="Stajich J.E."/>
            <person name="Bonito G."/>
        </authorList>
    </citation>
    <scope>NUCLEOTIDE SEQUENCE</scope>
    <source>
        <strain evidence="1">NRRL 2769</strain>
    </source>
</reference>
<name>A0A9P6MMP9_9FUNG</name>
<sequence length="136" mass="15486">MANCDIHQAVLALEETLDLLLALQQHEPQSPILGPGAESSPKHEISIAFPTERFRNAVRCLRDQQNLLLLGQFFDRIFTSLYDSVLRPMMNNLLVPIRTLLESMQERLVMGNFEDLPNIYQISSKCKLTLGLYSKV</sequence>
<evidence type="ECO:0000313" key="2">
    <source>
        <dbReference type="Proteomes" id="UP000703661"/>
    </source>
</evidence>